<dbReference type="GO" id="GO:0005829">
    <property type="term" value="C:cytosol"/>
    <property type="evidence" value="ECO:0007669"/>
    <property type="project" value="TreeGrafter"/>
</dbReference>
<dbReference type="PANTHER" id="PTHR19384:SF10">
    <property type="entry name" value="NADPH-DEPENDENT DIFLAVIN OXIDOREDUCTASE 1"/>
    <property type="match status" value="1"/>
</dbReference>
<proteinExistence type="predicted"/>
<evidence type="ECO:0000256" key="2">
    <source>
        <dbReference type="ARBA" id="ARBA00022630"/>
    </source>
</evidence>
<organism evidence="7 8">
    <name type="scientific">Lactuca virosa</name>
    <dbReference type="NCBI Taxonomy" id="75947"/>
    <lineage>
        <taxon>Eukaryota</taxon>
        <taxon>Viridiplantae</taxon>
        <taxon>Streptophyta</taxon>
        <taxon>Embryophyta</taxon>
        <taxon>Tracheophyta</taxon>
        <taxon>Spermatophyta</taxon>
        <taxon>Magnoliopsida</taxon>
        <taxon>eudicotyledons</taxon>
        <taxon>Gunneridae</taxon>
        <taxon>Pentapetalae</taxon>
        <taxon>asterids</taxon>
        <taxon>campanulids</taxon>
        <taxon>Asterales</taxon>
        <taxon>Asteraceae</taxon>
        <taxon>Cichorioideae</taxon>
        <taxon>Cichorieae</taxon>
        <taxon>Lactucinae</taxon>
        <taxon>Lactuca</taxon>
    </lineage>
</organism>
<dbReference type="SUPFAM" id="SSF63380">
    <property type="entry name" value="Riboflavin synthase domain-like"/>
    <property type="match status" value="1"/>
</dbReference>
<feature type="domain" description="Sulfite reductase [NADPH] flavoprotein alpha-component-like FAD-binding" evidence="6">
    <location>
        <begin position="190"/>
        <end position="332"/>
    </location>
</feature>
<evidence type="ECO:0000256" key="3">
    <source>
        <dbReference type="ARBA" id="ARBA00022827"/>
    </source>
</evidence>
<dbReference type="Proteomes" id="UP001157418">
    <property type="component" value="Unassembled WGS sequence"/>
</dbReference>
<accession>A0AAU9NR33</accession>
<dbReference type="GO" id="GO:0010181">
    <property type="term" value="F:FMN binding"/>
    <property type="evidence" value="ECO:0007669"/>
    <property type="project" value="TreeGrafter"/>
</dbReference>
<dbReference type="Gene3D" id="2.40.30.10">
    <property type="entry name" value="Translation factors"/>
    <property type="match status" value="1"/>
</dbReference>
<feature type="region of interest" description="Disordered" evidence="5">
    <location>
        <begin position="1"/>
        <end position="21"/>
    </location>
</feature>
<dbReference type="EMBL" id="CAKMRJ010005412">
    <property type="protein sequence ID" value="CAH1440339.1"/>
    <property type="molecule type" value="Genomic_DNA"/>
</dbReference>
<gene>
    <name evidence="7" type="ORF">LVIROSA_LOCUS26480</name>
</gene>
<keyword evidence="3" id="KW-0274">FAD</keyword>
<protein>
    <recommendedName>
        <fullName evidence="6">Sulfite reductase [NADPH] flavoprotein alpha-component-like FAD-binding domain-containing protein</fullName>
    </recommendedName>
</protein>
<evidence type="ECO:0000256" key="5">
    <source>
        <dbReference type="SAM" id="MobiDB-lite"/>
    </source>
</evidence>
<evidence type="ECO:0000313" key="8">
    <source>
        <dbReference type="Proteomes" id="UP001157418"/>
    </source>
</evidence>
<dbReference type="PANTHER" id="PTHR19384">
    <property type="entry name" value="NITRIC OXIDE SYNTHASE-RELATED"/>
    <property type="match status" value="1"/>
</dbReference>
<evidence type="ECO:0000313" key="7">
    <source>
        <dbReference type="EMBL" id="CAH1440339.1"/>
    </source>
</evidence>
<evidence type="ECO:0000256" key="4">
    <source>
        <dbReference type="ARBA" id="ARBA00023002"/>
    </source>
</evidence>
<reference evidence="7 8" key="1">
    <citation type="submission" date="2022-01" db="EMBL/GenBank/DDBJ databases">
        <authorList>
            <person name="Xiong W."/>
            <person name="Schranz E."/>
        </authorList>
    </citation>
    <scope>NUCLEOTIDE SEQUENCE [LARGE SCALE GENOMIC DNA]</scope>
</reference>
<dbReference type="Gene3D" id="1.20.990.10">
    <property type="entry name" value="NADPH-cytochrome p450 Reductase, Chain A, domain 3"/>
    <property type="match status" value="1"/>
</dbReference>
<keyword evidence="8" id="KW-1185">Reference proteome</keyword>
<dbReference type="InterPro" id="IPR017938">
    <property type="entry name" value="Riboflavin_synthase-like_b-brl"/>
</dbReference>
<dbReference type="AlphaFoldDB" id="A0AAU9NR33"/>
<dbReference type="Pfam" id="PF00667">
    <property type="entry name" value="FAD_binding_1"/>
    <property type="match status" value="1"/>
</dbReference>
<sequence length="369" mass="41783">MSLRLHRSHLTSDGTPQDLRRSTEVNGTMRRLSVHTLTEIMKRPPLPPLRKYLIHITCQASAYVVGVDRWATALKLGSDSVGIEYNTHRNIRIALLALGTIQEMKKKLILFKGKGYDEGIFLCDFDCYRAIVLTPRLTMVFDGTEVHVVMLMLSNFQSAQCSLLQRSLTKDLQISGELQFLKEVSVNVVCKKVKNQPITRASYDKDVRHLEFEPLSSTIEYEVGNVLEILPSQSPEAIDAFMTRCNLNPESYIIVKPRNKEDSFKDGVGASKDPIKLKTFVELTMDIASASPRRYFFEVMSFFVSAEHEKERLEYFASPQGRDDLKLAKLTKLNRSKLETILPVTAMIVHVKTTPTTGVGYQRTTMEGS</sequence>
<comment type="caution">
    <text evidence="7">The sequence shown here is derived from an EMBL/GenBank/DDBJ whole genome shotgun (WGS) entry which is preliminary data.</text>
</comment>
<evidence type="ECO:0000256" key="1">
    <source>
        <dbReference type="ARBA" id="ARBA00001974"/>
    </source>
</evidence>
<dbReference type="GO" id="GO:0016491">
    <property type="term" value="F:oxidoreductase activity"/>
    <property type="evidence" value="ECO:0007669"/>
    <property type="project" value="UniProtKB-KW"/>
</dbReference>
<comment type="cofactor">
    <cofactor evidence="1">
        <name>FAD</name>
        <dbReference type="ChEBI" id="CHEBI:57692"/>
    </cofactor>
</comment>
<evidence type="ECO:0000259" key="6">
    <source>
        <dbReference type="Pfam" id="PF00667"/>
    </source>
</evidence>
<name>A0AAU9NR33_9ASTR</name>
<dbReference type="InterPro" id="IPR003097">
    <property type="entry name" value="CysJ-like_FAD-binding"/>
</dbReference>
<dbReference type="InterPro" id="IPR023173">
    <property type="entry name" value="NADPH_Cyt_P450_Rdtase_alpha"/>
</dbReference>
<keyword evidence="2" id="KW-0285">Flavoprotein</keyword>
<keyword evidence="4" id="KW-0560">Oxidoreductase</keyword>
<dbReference type="GO" id="GO:0050660">
    <property type="term" value="F:flavin adenine dinucleotide binding"/>
    <property type="evidence" value="ECO:0007669"/>
    <property type="project" value="TreeGrafter"/>
</dbReference>